<accession>A0AAD7I0U6</accession>
<feature type="transmembrane region" description="Helical" evidence="1">
    <location>
        <begin position="214"/>
        <end position="242"/>
    </location>
</feature>
<comment type="caution">
    <text evidence="2">The sequence shown here is derived from an EMBL/GenBank/DDBJ whole genome shotgun (WGS) entry which is preliminary data.</text>
</comment>
<gene>
    <name evidence="2" type="ORF">B0H16DRAFT_1583243</name>
</gene>
<keyword evidence="1" id="KW-0472">Membrane</keyword>
<dbReference type="AlphaFoldDB" id="A0AAD7I0U6"/>
<keyword evidence="1" id="KW-1133">Transmembrane helix</keyword>
<reference evidence="2" key="1">
    <citation type="submission" date="2023-03" db="EMBL/GenBank/DDBJ databases">
        <title>Massive genome expansion in bonnet fungi (Mycena s.s.) driven by repeated elements and novel gene families across ecological guilds.</title>
        <authorList>
            <consortium name="Lawrence Berkeley National Laboratory"/>
            <person name="Harder C.B."/>
            <person name="Miyauchi S."/>
            <person name="Viragh M."/>
            <person name="Kuo A."/>
            <person name="Thoen E."/>
            <person name="Andreopoulos B."/>
            <person name="Lu D."/>
            <person name="Skrede I."/>
            <person name="Drula E."/>
            <person name="Henrissat B."/>
            <person name="Morin E."/>
            <person name="Kohler A."/>
            <person name="Barry K."/>
            <person name="LaButti K."/>
            <person name="Morin E."/>
            <person name="Salamov A."/>
            <person name="Lipzen A."/>
            <person name="Mereny Z."/>
            <person name="Hegedus B."/>
            <person name="Baldrian P."/>
            <person name="Stursova M."/>
            <person name="Weitz H."/>
            <person name="Taylor A."/>
            <person name="Grigoriev I.V."/>
            <person name="Nagy L.G."/>
            <person name="Martin F."/>
            <person name="Kauserud H."/>
        </authorList>
    </citation>
    <scope>NUCLEOTIDE SEQUENCE</scope>
    <source>
        <strain evidence="2">CBHHK182m</strain>
    </source>
</reference>
<organism evidence="2 3">
    <name type="scientific">Mycena metata</name>
    <dbReference type="NCBI Taxonomy" id="1033252"/>
    <lineage>
        <taxon>Eukaryota</taxon>
        <taxon>Fungi</taxon>
        <taxon>Dikarya</taxon>
        <taxon>Basidiomycota</taxon>
        <taxon>Agaricomycotina</taxon>
        <taxon>Agaricomycetes</taxon>
        <taxon>Agaricomycetidae</taxon>
        <taxon>Agaricales</taxon>
        <taxon>Marasmiineae</taxon>
        <taxon>Mycenaceae</taxon>
        <taxon>Mycena</taxon>
    </lineage>
</organism>
<protein>
    <recommendedName>
        <fullName evidence="4">Transmembrane protein</fullName>
    </recommendedName>
</protein>
<name>A0AAD7I0U6_9AGAR</name>
<evidence type="ECO:0000313" key="3">
    <source>
        <dbReference type="Proteomes" id="UP001215598"/>
    </source>
</evidence>
<feature type="transmembrane region" description="Helical" evidence="1">
    <location>
        <begin position="83"/>
        <end position="106"/>
    </location>
</feature>
<feature type="transmembrane region" description="Helical" evidence="1">
    <location>
        <begin position="46"/>
        <end position="63"/>
    </location>
</feature>
<sequence length="291" mass="31668">MPPLNLQASTMAELERLSVQLADTVADQTTFGPSIRQTDTIQLMNANLNSLAIIATFLAAVQAQVLSSSLDKDDTNLQIATNALLFGGVFVNVLSGTIAIVGAIQLQRTHGLLKQRESSLTTLRDGLKNADRSSKEREHDEVALVHHLRVLEMVIFPLLHTPRLWNTHSTALTKSANLVEQIVRESDFDDSFQITAPYALSEYRHTTDRLAQSALLTSLGFTASLTVPWLVLAGLGCFTAGVACLVLDSQPVQVWATSFAVLGATALLLILVLVCTLGFNPRPVRRPFRDV</sequence>
<proteinExistence type="predicted"/>
<keyword evidence="1" id="KW-0812">Transmembrane</keyword>
<keyword evidence="3" id="KW-1185">Reference proteome</keyword>
<dbReference type="EMBL" id="JARKIB010000151">
    <property type="protein sequence ID" value="KAJ7731630.1"/>
    <property type="molecule type" value="Genomic_DNA"/>
</dbReference>
<evidence type="ECO:0000256" key="1">
    <source>
        <dbReference type="SAM" id="Phobius"/>
    </source>
</evidence>
<evidence type="ECO:0008006" key="4">
    <source>
        <dbReference type="Google" id="ProtNLM"/>
    </source>
</evidence>
<feature type="transmembrane region" description="Helical" evidence="1">
    <location>
        <begin position="254"/>
        <end position="279"/>
    </location>
</feature>
<evidence type="ECO:0000313" key="2">
    <source>
        <dbReference type="EMBL" id="KAJ7731630.1"/>
    </source>
</evidence>
<dbReference type="Proteomes" id="UP001215598">
    <property type="component" value="Unassembled WGS sequence"/>
</dbReference>